<dbReference type="PANTHER" id="PTHR42973">
    <property type="entry name" value="BINDING OXIDOREDUCTASE, PUTATIVE (AFU_ORTHOLOGUE AFUA_1G17690)-RELATED"/>
    <property type="match status" value="1"/>
</dbReference>
<dbReference type="InterPro" id="IPR036318">
    <property type="entry name" value="FAD-bd_PCMH-like_sf"/>
</dbReference>
<keyword evidence="5" id="KW-0560">Oxidoreductase</keyword>
<dbReference type="PROSITE" id="PS51318">
    <property type="entry name" value="TAT"/>
    <property type="match status" value="1"/>
</dbReference>
<keyword evidence="6" id="KW-0732">Signal</keyword>
<dbReference type="InterPro" id="IPR012951">
    <property type="entry name" value="BBE"/>
</dbReference>
<evidence type="ECO:0000256" key="6">
    <source>
        <dbReference type="SAM" id="SignalP"/>
    </source>
</evidence>
<comment type="cofactor">
    <cofactor evidence="1">
        <name>FAD</name>
        <dbReference type="ChEBI" id="CHEBI:57692"/>
    </cofactor>
</comment>
<accession>A0AB33JT15</accession>
<dbReference type="PROSITE" id="PS51387">
    <property type="entry name" value="FAD_PCMH"/>
    <property type="match status" value="1"/>
</dbReference>
<dbReference type="GO" id="GO:0016491">
    <property type="term" value="F:oxidoreductase activity"/>
    <property type="evidence" value="ECO:0007669"/>
    <property type="project" value="UniProtKB-KW"/>
</dbReference>
<dbReference type="Gene3D" id="3.30.465.10">
    <property type="match status" value="1"/>
</dbReference>
<keyword evidence="4" id="KW-0274">FAD</keyword>
<dbReference type="Gene3D" id="3.40.462.20">
    <property type="match status" value="1"/>
</dbReference>
<protein>
    <submittedName>
        <fullName evidence="8">FAD-binding oxidoreductase</fullName>
    </submittedName>
</protein>
<dbReference type="GO" id="GO:0071949">
    <property type="term" value="F:FAD binding"/>
    <property type="evidence" value="ECO:0007669"/>
    <property type="project" value="InterPro"/>
</dbReference>
<feature type="domain" description="FAD-binding PCMH-type" evidence="7">
    <location>
        <begin position="70"/>
        <end position="238"/>
    </location>
</feature>
<evidence type="ECO:0000313" key="8">
    <source>
        <dbReference type="EMBL" id="BFP44444.1"/>
    </source>
</evidence>
<dbReference type="InterPro" id="IPR016166">
    <property type="entry name" value="FAD-bd_PCMH"/>
</dbReference>
<proteinExistence type="inferred from homology"/>
<organism evidence="8">
    <name type="scientific">Kitasatospora sp. CMC57</name>
    <dbReference type="NCBI Taxonomy" id="3231513"/>
    <lineage>
        <taxon>Bacteria</taxon>
        <taxon>Bacillati</taxon>
        <taxon>Actinomycetota</taxon>
        <taxon>Actinomycetes</taxon>
        <taxon>Kitasatosporales</taxon>
        <taxon>Streptomycetaceae</taxon>
        <taxon>Kitasatospora</taxon>
    </lineage>
</organism>
<evidence type="ECO:0000256" key="1">
    <source>
        <dbReference type="ARBA" id="ARBA00001974"/>
    </source>
</evidence>
<dbReference type="Pfam" id="PF01565">
    <property type="entry name" value="FAD_binding_4"/>
    <property type="match status" value="1"/>
</dbReference>
<dbReference type="EMBL" id="AP035881">
    <property type="protein sequence ID" value="BFP44444.1"/>
    <property type="molecule type" value="Genomic_DNA"/>
</dbReference>
<sequence length="485" mass="51632">MTDRAAPVGRRTVLALGAAAALAPWPATARARTGGPDWTGLAASLTGVLLRPGSAGYEQTRLPRNLRYAPQARPEAIARCADSADVAECVRFARRSGIRFAVRSGGHCYAGWSSDTPLVVDLADLDSVQVEGDQAELGPGTPLMTAYAELARHGRTVPAGTCPTVGLAGLALGGGHGVTSRAYGLTCDSLTGAEVVLADGRVVRCDAEREPELFWALRGAGNGNFGVVTSLRMRTHPAVDCTVFQYSWDWPDAGEALTAWQYWAFAAPDRLWSNFHVWCRPDGASVDAGGVLLGGSDELRSLVAPLLAATGRTTSEQVVTRPYLDSMLAYAGCRDVASCLREGDQAFAAGSHFFDAFLPGRAVDDLFGFAQRRGRAEGVVSFTALGGAVNRVPADATAFVHRGSVLLGQYFAGWPADADPGPPAAWVADAHRTMAPYSSGHAYQNYRDPDLAEWRTAYYGDNLPRLERVKAAYDPDRVLDFPQAL</sequence>
<evidence type="ECO:0000256" key="4">
    <source>
        <dbReference type="ARBA" id="ARBA00022827"/>
    </source>
</evidence>
<feature type="signal peptide" evidence="6">
    <location>
        <begin position="1"/>
        <end position="29"/>
    </location>
</feature>
<dbReference type="RefSeq" id="WP_407987037.1">
    <property type="nucleotide sequence ID" value="NZ_AP035881.2"/>
</dbReference>
<keyword evidence="3" id="KW-0285">Flavoprotein</keyword>
<dbReference type="InterPro" id="IPR006094">
    <property type="entry name" value="Oxid_FAD_bind_N"/>
</dbReference>
<evidence type="ECO:0000256" key="2">
    <source>
        <dbReference type="ARBA" id="ARBA00005466"/>
    </source>
</evidence>
<dbReference type="Pfam" id="PF08031">
    <property type="entry name" value="BBE"/>
    <property type="match status" value="1"/>
</dbReference>
<dbReference type="InterPro" id="IPR016167">
    <property type="entry name" value="FAD-bd_PCMH_sub1"/>
</dbReference>
<gene>
    <name evidence="8" type="ORF">KCMC57_08120</name>
</gene>
<name>A0AB33JT15_9ACTN</name>
<dbReference type="Gene3D" id="3.30.43.10">
    <property type="entry name" value="Uridine Diphospho-n-acetylenolpyruvylglucosamine Reductase, domain 2"/>
    <property type="match status" value="1"/>
</dbReference>
<reference evidence="8" key="1">
    <citation type="submission" date="2024-07" db="EMBL/GenBank/DDBJ databases">
        <title>Complete genome sequences of cellulolytic bacteria, Kitasatospora sp. CMC57 and Streptomyces sp. CMC78, isolated from Japanese agricultural soil.</title>
        <authorList>
            <person name="Hashimoto T."/>
            <person name="Ito M."/>
            <person name="Iwamoto M."/>
            <person name="Fukahori D."/>
            <person name="Shoda T."/>
            <person name="Sakoda M."/>
            <person name="Morohoshi T."/>
            <person name="Mitsuboshi M."/>
            <person name="Nishizawa T."/>
        </authorList>
    </citation>
    <scope>NUCLEOTIDE SEQUENCE</scope>
    <source>
        <strain evidence="8">CMC57</strain>
    </source>
</reference>
<feature type="chain" id="PRO_5044258314" evidence="6">
    <location>
        <begin position="30"/>
        <end position="485"/>
    </location>
</feature>
<evidence type="ECO:0000256" key="3">
    <source>
        <dbReference type="ARBA" id="ARBA00022630"/>
    </source>
</evidence>
<dbReference type="AlphaFoldDB" id="A0AB33JT15"/>
<comment type="similarity">
    <text evidence="2">Belongs to the oxygen-dependent FAD-linked oxidoreductase family.</text>
</comment>
<dbReference type="SUPFAM" id="SSF56176">
    <property type="entry name" value="FAD-binding/transporter-associated domain-like"/>
    <property type="match status" value="1"/>
</dbReference>
<dbReference type="InterPro" id="IPR016169">
    <property type="entry name" value="FAD-bd_PCMH_sub2"/>
</dbReference>
<evidence type="ECO:0000259" key="7">
    <source>
        <dbReference type="PROSITE" id="PS51387"/>
    </source>
</evidence>
<evidence type="ECO:0000256" key="5">
    <source>
        <dbReference type="ARBA" id="ARBA00023002"/>
    </source>
</evidence>
<dbReference type="PANTHER" id="PTHR42973:SF39">
    <property type="entry name" value="FAD-BINDING PCMH-TYPE DOMAIN-CONTAINING PROTEIN"/>
    <property type="match status" value="1"/>
</dbReference>
<dbReference type="InterPro" id="IPR050416">
    <property type="entry name" value="FAD-linked_Oxidoreductase"/>
</dbReference>
<dbReference type="InterPro" id="IPR006311">
    <property type="entry name" value="TAT_signal"/>
</dbReference>